<proteinExistence type="predicted"/>
<keyword evidence="1" id="KW-0456">Lyase</keyword>
<dbReference type="PANTHER" id="PTHR21240:SF28">
    <property type="entry name" value="ISO-OROTATE DECARBOXYLASE (EUROFUNG)"/>
    <property type="match status" value="1"/>
</dbReference>
<gene>
    <name evidence="4" type="ORF">KTC_11450</name>
</gene>
<dbReference type="GO" id="GO:0016787">
    <property type="term" value="F:hydrolase activity"/>
    <property type="evidence" value="ECO:0007669"/>
    <property type="project" value="InterPro"/>
</dbReference>
<dbReference type="AlphaFoldDB" id="A0A455SMU6"/>
<dbReference type="PANTHER" id="PTHR21240">
    <property type="entry name" value="2-AMINO-3-CARBOXYLMUCONATE-6-SEMIALDEHYDE DECARBOXYLASE"/>
    <property type="match status" value="1"/>
</dbReference>
<dbReference type="EMBL" id="AP019376">
    <property type="protein sequence ID" value="BBH86394.1"/>
    <property type="molecule type" value="Genomic_DNA"/>
</dbReference>
<organism evidence="4">
    <name type="scientific">Thermosporothrix sp. COM3</name>
    <dbReference type="NCBI Taxonomy" id="2490863"/>
    <lineage>
        <taxon>Bacteria</taxon>
        <taxon>Bacillati</taxon>
        <taxon>Chloroflexota</taxon>
        <taxon>Ktedonobacteria</taxon>
        <taxon>Ktedonobacterales</taxon>
        <taxon>Thermosporotrichaceae</taxon>
        <taxon>Thermosporothrix</taxon>
    </lineage>
</organism>
<evidence type="ECO:0000313" key="4">
    <source>
        <dbReference type="EMBL" id="BBH86394.1"/>
    </source>
</evidence>
<dbReference type="GO" id="GO:0016831">
    <property type="term" value="F:carboxy-lyase activity"/>
    <property type="evidence" value="ECO:0007669"/>
    <property type="project" value="InterPro"/>
</dbReference>
<dbReference type="GO" id="GO:0005737">
    <property type="term" value="C:cytoplasm"/>
    <property type="evidence" value="ECO:0007669"/>
    <property type="project" value="TreeGrafter"/>
</dbReference>
<feature type="region of interest" description="Disordered" evidence="2">
    <location>
        <begin position="301"/>
        <end position="324"/>
    </location>
</feature>
<dbReference type="InterPro" id="IPR032466">
    <property type="entry name" value="Metal_Hydrolase"/>
</dbReference>
<dbReference type="InterPro" id="IPR032465">
    <property type="entry name" value="ACMSD"/>
</dbReference>
<protein>
    <recommendedName>
        <fullName evidence="3">Amidohydrolase-related domain-containing protein</fullName>
    </recommendedName>
</protein>
<dbReference type="GO" id="GO:0019748">
    <property type="term" value="P:secondary metabolic process"/>
    <property type="evidence" value="ECO:0007669"/>
    <property type="project" value="TreeGrafter"/>
</dbReference>
<dbReference type="InterPro" id="IPR006680">
    <property type="entry name" value="Amidohydro-rel"/>
</dbReference>
<reference evidence="4" key="1">
    <citation type="submission" date="2018-12" db="EMBL/GenBank/DDBJ databases">
        <title>Novel natural products biosynthetic potential of the class Ktedonobacteria.</title>
        <authorList>
            <person name="Zheng Y."/>
            <person name="Saitou A."/>
            <person name="Wang C.M."/>
            <person name="Toyoda A."/>
            <person name="Minakuchi Y."/>
            <person name="Sekiguchi Y."/>
            <person name="Ueda K."/>
            <person name="Takano H."/>
            <person name="Sakai Y."/>
            <person name="Yokota A."/>
            <person name="Yabe S."/>
        </authorList>
    </citation>
    <scope>NUCLEOTIDE SEQUENCE</scope>
    <source>
        <strain evidence="4">COM3</strain>
    </source>
</reference>
<feature type="compositionally biased region" description="Basic residues" evidence="2">
    <location>
        <begin position="308"/>
        <end position="324"/>
    </location>
</feature>
<evidence type="ECO:0000259" key="3">
    <source>
        <dbReference type="Pfam" id="PF04909"/>
    </source>
</evidence>
<dbReference type="Gene3D" id="3.20.20.140">
    <property type="entry name" value="Metal-dependent hydrolases"/>
    <property type="match status" value="1"/>
</dbReference>
<accession>A0A455SMU6</accession>
<evidence type="ECO:0000256" key="2">
    <source>
        <dbReference type="SAM" id="MobiDB-lite"/>
    </source>
</evidence>
<sequence>MMIVDAHTHLSGSETGENAREIIQTLDACHVDVAFVFAPLLNVHTWELSDKHLDDIRQHNDYCANLCSEAPERLYGFCVLNPTPELANNSLEQAVALMVEEVRRCYHELGLRGVKMIPTHWYPNDTHLLPLYQEIAHLGMYVVFHVGIFMDAQQGSYCRPTYYEGIRRVPELKVQLAHLGWPWVDECIAVLNMETNIHGTQAQHWQMKADLSFGPPDDWQLSSWQRAIDSLSPKMLCYGSDLFWPCSAEEYLEKYLYPQRGLFEVAMTNGHIAQEGSSSRKQVREQIFAENVLEHWNAAVSAPQQPQRAKKSIRTPRARKGHLF</sequence>
<name>A0A455SMU6_9CHLR</name>
<dbReference type="Pfam" id="PF04909">
    <property type="entry name" value="Amidohydro_2"/>
    <property type="match status" value="1"/>
</dbReference>
<dbReference type="SUPFAM" id="SSF51556">
    <property type="entry name" value="Metallo-dependent hydrolases"/>
    <property type="match status" value="1"/>
</dbReference>
<feature type="domain" description="Amidohydrolase-related" evidence="3">
    <location>
        <begin position="4"/>
        <end position="291"/>
    </location>
</feature>
<evidence type="ECO:0000256" key="1">
    <source>
        <dbReference type="ARBA" id="ARBA00023239"/>
    </source>
</evidence>